<comment type="subcellular location">
    <subcellularLocation>
        <location evidence="3">Endoplasmic reticulum membrane</location>
        <topology evidence="3">Single-pass type II membrane protein</topology>
    </subcellularLocation>
    <subcellularLocation>
        <location evidence="2">Membrane</location>
        <topology evidence="2">Multi-pass membrane protein</topology>
    </subcellularLocation>
</comment>
<keyword evidence="9" id="KW-0256">Endoplasmic reticulum</keyword>
<dbReference type="AlphaFoldDB" id="A0A915LVU6"/>
<comment type="similarity">
    <text evidence="4">Belongs to the glycosyltransferase 47 family.</text>
</comment>
<dbReference type="Pfam" id="PF09258">
    <property type="entry name" value="Glyco_transf_64"/>
    <property type="match status" value="1"/>
</dbReference>
<dbReference type="PRINTS" id="PR01000">
    <property type="entry name" value="SREBPS2PTASE"/>
</dbReference>
<evidence type="ECO:0000256" key="8">
    <source>
        <dbReference type="ARBA" id="ARBA00022692"/>
    </source>
</evidence>
<dbReference type="InterPro" id="IPR040911">
    <property type="entry name" value="Exostosin_GT47"/>
</dbReference>
<evidence type="ECO:0000256" key="7">
    <source>
        <dbReference type="ARBA" id="ARBA00022679"/>
    </source>
</evidence>
<evidence type="ECO:0000256" key="4">
    <source>
        <dbReference type="ARBA" id="ARBA00010271"/>
    </source>
</evidence>
<accession>A0A915LVU6</accession>
<dbReference type="InterPro" id="IPR001193">
    <property type="entry name" value="MBTPS2"/>
</dbReference>
<dbReference type="Gene3D" id="3.90.550.10">
    <property type="entry name" value="Spore Coat Polysaccharide Biosynthesis Protein SpsA, Chain A"/>
    <property type="match status" value="1"/>
</dbReference>
<feature type="transmembrane region" description="Helical" evidence="15">
    <location>
        <begin position="29"/>
        <end position="50"/>
    </location>
</feature>
<dbReference type="GO" id="GO:0015012">
    <property type="term" value="P:heparan sulfate proteoglycan biosynthetic process"/>
    <property type="evidence" value="ECO:0007669"/>
    <property type="project" value="UniProtKB-ARBA"/>
</dbReference>
<sequence>MYESDCETCYAGITPVLPGLNLPLSHMPIFVAVLIIASILHEAGHAIAAASSNVRVTGLGFFVFAIYPGAFTEVEPTELDRCSCAQKLRIYGAGVWHNIILAFFGFFLLLLIPVIFKPFYSSNAGVVVTGISPRSGLYGQTGLQLGHQILRVNQCKVRNSDDWFACLSGKISTNHSIGFLAQYRAVSRMTASEDKVAHSEGEVQCCSEFNVTNTTHICFRYLSPIKKSTTQPPTVKKPIFPEFPDFEAEFGVQKRQKRATDLKTRLLSLNEATTRQPNIVLNLKDDPLSSTDYSHACLPAMQVTEHAQCQISSRSSKPFSILPYGYVCVVPALYNDTILLRFQVKDQRKPVLFIGYLSEPLYLVGISDLTPPNYSFVCLNTFLRDTSEMESNGVNLNSGWIPQNTGFECYDRFRPFVTNEEKRVFQSIRLEHVHLLEKLEQASEKLDGINKLIPIKEAELREVQILIKELDLLRHEYSDKRSFQIKLPHSPIYESRREEPENKSSNFDLFEESIDFSRCSITKGLKLFLYPPLKNSSDLAKRFYLEFQRQSVQRITSNPDNACLFIAFIDFGKEIKKLNYFGQNGRNHLLIDSSPELSPTDVQASMLISSKNFRNLRHSMDLNIFMSVPDYDPNRLLYLSPLLPLFKKYFVSFLGRNTKLTKQQMTDFDEFKKSLDISQDQYLIKFNCSTNNKCFTKEERLEIYKQSTFAIIIPDEDSFQENFYESLEAGAIPVICSLHTILPFDEFVDWRLATIKIPPSRFPELHFILRSISVQDLLEMKRKGRFFFENLLADVKVLTRSILSLMRFRLQMPDNDEIIQSSIPLYKTKNNSIWEYPSFISTATRPPYDDEYLGPSEHNYKLWNDFPFATSNSLKFMPNDFPLPSDSEFNEDVSFGMRPILPGSGVEFSKAIGGNRRREHFTIIITTYNREQILSNTLERLIGLPYLNKVIVIWNDFTRFPTLSAWPRLRVPLLFINGTKNSLNNRFIPYKEIETEAILSIDDDLDLKQYEIIFAFRVWREQRDRIVGFPARYHARFGDTINYDSNHTCQFNMILTGAAFLHIFYLHAYTYHMPQIIRDKVDEWTNCEDLAMNFLVSHLSRKPPIKTTSKWTL</sequence>
<evidence type="ECO:0000256" key="9">
    <source>
        <dbReference type="ARBA" id="ARBA00022824"/>
    </source>
</evidence>
<evidence type="ECO:0000259" key="17">
    <source>
        <dbReference type="Pfam" id="PF03016"/>
    </source>
</evidence>
<dbReference type="PANTHER" id="PTHR48261">
    <property type="entry name" value="ACETYLGLUCOSAMINYLTRANSFERASE"/>
    <property type="match status" value="1"/>
</dbReference>
<evidence type="ECO:0000256" key="1">
    <source>
        <dbReference type="ARBA" id="ARBA00001350"/>
    </source>
</evidence>
<dbReference type="PANTHER" id="PTHR48261:SF2">
    <property type="entry name" value="ACETYLGLUCOSAMINYLTRANSFERASE"/>
    <property type="match status" value="1"/>
</dbReference>
<evidence type="ECO:0000256" key="3">
    <source>
        <dbReference type="ARBA" id="ARBA00004648"/>
    </source>
</evidence>
<dbReference type="GO" id="GO:0016757">
    <property type="term" value="F:glycosyltransferase activity"/>
    <property type="evidence" value="ECO:0007669"/>
    <property type="project" value="InterPro"/>
</dbReference>
<evidence type="ECO:0000259" key="18">
    <source>
        <dbReference type="Pfam" id="PF09258"/>
    </source>
</evidence>
<feature type="transmembrane region" description="Helical" evidence="15">
    <location>
        <begin position="95"/>
        <end position="116"/>
    </location>
</feature>
<evidence type="ECO:0000256" key="2">
    <source>
        <dbReference type="ARBA" id="ARBA00004141"/>
    </source>
</evidence>
<evidence type="ECO:0000313" key="20">
    <source>
        <dbReference type="WBParaSite" id="scaffold2083_cov249.g4211"/>
    </source>
</evidence>
<evidence type="ECO:0000256" key="11">
    <source>
        <dbReference type="ARBA" id="ARBA00023136"/>
    </source>
</evidence>
<evidence type="ECO:0000256" key="6">
    <source>
        <dbReference type="ARBA" id="ARBA00014400"/>
    </source>
</evidence>
<evidence type="ECO:0000256" key="12">
    <source>
        <dbReference type="ARBA" id="ARBA00023157"/>
    </source>
</evidence>
<dbReference type="EC" id="3.4.24.85" evidence="5"/>
<keyword evidence="7" id="KW-0808">Transferase</keyword>
<dbReference type="Pfam" id="PF03016">
    <property type="entry name" value="Exostosin_GT47"/>
    <property type="match status" value="1"/>
</dbReference>
<dbReference type="GO" id="GO:0004222">
    <property type="term" value="F:metalloendopeptidase activity"/>
    <property type="evidence" value="ECO:0007669"/>
    <property type="project" value="InterPro"/>
</dbReference>
<dbReference type="SUPFAM" id="SSF53448">
    <property type="entry name" value="Nucleotide-diphospho-sugar transferases"/>
    <property type="match status" value="1"/>
</dbReference>
<evidence type="ECO:0000256" key="15">
    <source>
        <dbReference type="SAM" id="Phobius"/>
    </source>
</evidence>
<dbReference type="InterPro" id="IPR015338">
    <property type="entry name" value="GT64_dom"/>
</dbReference>
<dbReference type="WBParaSite" id="scaffold2083_cov249.g4211">
    <property type="protein sequence ID" value="scaffold2083_cov249.g4211"/>
    <property type="gene ID" value="scaffold2083_cov249.g4211"/>
</dbReference>
<keyword evidence="8 15" id="KW-0812">Transmembrane</keyword>
<dbReference type="GO" id="GO:0006508">
    <property type="term" value="P:proteolysis"/>
    <property type="evidence" value="ECO:0007669"/>
    <property type="project" value="InterPro"/>
</dbReference>
<protein>
    <recommendedName>
        <fullName evidence="6">Membrane-bound transcription factor site-2 protease</fullName>
        <ecNumber evidence="5">3.4.24.85</ecNumber>
    </recommendedName>
    <alternativeName>
        <fullName evidence="13">Endopeptidase S2P</fullName>
    </alternativeName>
</protein>
<evidence type="ECO:0000256" key="14">
    <source>
        <dbReference type="ARBA" id="ARBA00045828"/>
    </source>
</evidence>
<feature type="domain" description="Exostosin GT47" evidence="17">
    <location>
        <begin position="540"/>
        <end position="772"/>
    </location>
</feature>
<dbReference type="InterPro" id="IPR004263">
    <property type="entry name" value="Exostosin"/>
</dbReference>
<keyword evidence="10 15" id="KW-1133">Transmembrane helix</keyword>
<evidence type="ECO:0000313" key="19">
    <source>
        <dbReference type="Proteomes" id="UP000887561"/>
    </source>
</evidence>
<dbReference type="InterPro" id="IPR008915">
    <property type="entry name" value="Peptidase_M50"/>
</dbReference>
<dbReference type="Pfam" id="PF02163">
    <property type="entry name" value="Peptidase_M50"/>
    <property type="match status" value="1"/>
</dbReference>
<name>A0A915LVU6_MELJA</name>
<evidence type="ECO:0000256" key="13">
    <source>
        <dbReference type="ARBA" id="ARBA00032658"/>
    </source>
</evidence>
<evidence type="ECO:0000256" key="10">
    <source>
        <dbReference type="ARBA" id="ARBA00022989"/>
    </source>
</evidence>
<feature type="domain" description="Peptidase M50" evidence="16">
    <location>
        <begin position="30"/>
        <end position="203"/>
    </location>
</feature>
<feature type="domain" description="Glycosyl transferase 64" evidence="18">
    <location>
        <begin position="921"/>
        <end position="1112"/>
    </location>
</feature>
<evidence type="ECO:0000256" key="5">
    <source>
        <dbReference type="ARBA" id="ARBA00012347"/>
    </source>
</evidence>
<keyword evidence="19" id="KW-1185">Reference proteome</keyword>
<organism evidence="19 20">
    <name type="scientific">Meloidogyne javanica</name>
    <name type="common">Root-knot nematode worm</name>
    <dbReference type="NCBI Taxonomy" id="6303"/>
    <lineage>
        <taxon>Eukaryota</taxon>
        <taxon>Metazoa</taxon>
        <taxon>Ecdysozoa</taxon>
        <taxon>Nematoda</taxon>
        <taxon>Chromadorea</taxon>
        <taxon>Rhabditida</taxon>
        <taxon>Tylenchina</taxon>
        <taxon>Tylenchomorpha</taxon>
        <taxon>Tylenchoidea</taxon>
        <taxon>Meloidogynidae</taxon>
        <taxon>Meloidogyninae</taxon>
        <taxon>Meloidogyne</taxon>
        <taxon>Meloidogyne incognita group</taxon>
    </lineage>
</organism>
<keyword evidence="11 15" id="KW-0472">Membrane</keyword>
<dbReference type="Proteomes" id="UP000887561">
    <property type="component" value="Unplaced"/>
</dbReference>
<comment type="catalytic activity">
    <reaction evidence="1">
        <text>Cleaves several transcription factors that are type-2 transmembrane proteins within membrane-spanning domains. Known substrates include sterol regulatory element-binding protein (SREBP) -1, SREBP-2 and forms of the transcriptional activator ATF6. SREBP-2 is cleaved at the site 477-DRSRILL-|-CVLTFLCLSFNPLTSLLQWGGA-505. The residues Asn-Pro, 11 residues distal to the site of cleavage in the membrane-spanning domain, are important for cleavage by S2P endopeptidase. Replacement of either of these residues does not prevent cleavage, but there is no cleavage if both of these residues are replaced.</text>
        <dbReference type="EC" id="3.4.24.85"/>
    </reaction>
</comment>
<proteinExistence type="inferred from homology"/>
<reference evidence="20" key="1">
    <citation type="submission" date="2022-11" db="UniProtKB">
        <authorList>
            <consortium name="WormBaseParasite"/>
        </authorList>
    </citation>
    <scope>IDENTIFICATION</scope>
</reference>
<evidence type="ECO:0000259" key="16">
    <source>
        <dbReference type="Pfam" id="PF02163"/>
    </source>
</evidence>
<dbReference type="GO" id="GO:0005789">
    <property type="term" value="C:endoplasmic reticulum membrane"/>
    <property type="evidence" value="ECO:0007669"/>
    <property type="project" value="UniProtKB-SubCell"/>
</dbReference>
<comment type="function">
    <text evidence="14">Zinc metalloprotease that mediates intramembrane proteolysis of proteins such as ATF6, ATF6B, SREBF1/SREBP1 and SREBF2/SREBP2. Catalyzes the second step in the proteolytic activation of the sterol regulatory element-binding proteins (SREBPs) SREBF1/SREBP1 and SREBF2/SREBP2: cleaves SREBPs within the first transmembrane segment, thereby releasing the N-terminal segment with a portion of the transmembrane segment attached. Mature N-terminal SREBP fragments shuttle to the nucleus and activate gene transcription. Also mediates the second step in the proteolytic activation of the cyclic AMP-dependent transcription factor ATF-6 (ATF6 and ATF6B). Involved in intramembrane proteolysis during bone formation. In astrocytes and osteoblasts, upon DNA damage and ER stress, mediates the second step of the regulated intramembrane proteolytic activation of the transcription factor CREB3L1, leading to the inhibition of cell-cycle progression.</text>
</comment>
<keyword evidence="12" id="KW-1015">Disulfide bond</keyword>
<dbReference type="InterPro" id="IPR029044">
    <property type="entry name" value="Nucleotide-diphossugar_trans"/>
</dbReference>